<dbReference type="STRING" id="466.Lmac_0240"/>
<feature type="region of interest" description="Disordered" evidence="1">
    <location>
        <begin position="441"/>
        <end position="461"/>
    </location>
</feature>
<evidence type="ECO:0000313" key="3">
    <source>
        <dbReference type="Proteomes" id="UP000054908"/>
    </source>
</evidence>
<name>A0A0W0WGK9_9GAMM</name>
<dbReference type="OrthoDB" id="5660228at2"/>
<dbReference type="AlphaFoldDB" id="A0A0W0WGK9"/>
<dbReference type="PATRIC" id="fig|466.6.peg.258"/>
<sequence>MKGKENKEITATDFTNRIILVHPLQPNSILDLLFKIGKDHLIAFNSETDSFDVSKTIQNAITQDDTLLTNDAIIGSHLAFSAHQYTHSFVDRPHVHWWWNGLFQANSGGDWEHSLVAFFEPLSAVDNVMGCAPYDTMTMGPHQFTKESCILVPDESVEPLRARLQSYPGKIIGFDPSKETLRSAINRVLEVHYPKAFIMTDKKGHNINELALSGGDNNFNPSQVRERNYNSVKGYFEDVFIRSEEGADLIPLMQGEKTLLMPAYQTYAQGRFVGLHSHSPTDIESDRLMKILRTVSVSPNKLPQFKPNFVGQEGVRNLNELVLVRTFTICQKLMEYSSETGLHSYAQYLLKKSFLADFRSVHQGQDGQMNMPVSEVQSLIDNHYKQLLRRVETLANALELPNDAECNHYKQQMVDEYRLFLENLPNSVHRFSNATTQTFYSKPEADSAPPQEIQNARVEMK</sequence>
<reference evidence="2 3" key="1">
    <citation type="submission" date="2015-11" db="EMBL/GenBank/DDBJ databases">
        <title>Genomic analysis of 38 Legionella species identifies large and diverse effector repertoires.</title>
        <authorList>
            <person name="Burstein D."/>
            <person name="Amaro F."/>
            <person name="Zusman T."/>
            <person name="Lifshitz Z."/>
            <person name="Cohen O."/>
            <person name="Gilbert J.A."/>
            <person name="Pupko T."/>
            <person name="Shuman H.A."/>
            <person name="Segal G."/>
        </authorList>
    </citation>
    <scope>NUCLEOTIDE SEQUENCE [LARGE SCALE GENOMIC DNA]</scope>
    <source>
        <strain evidence="2 3">PX-1-G2-E2</strain>
    </source>
</reference>
<evidence type="ECO:0000313" key="2">
    <source>
        <dbReference type="EMBL" id="KTD31492.1"/>
    </source>
</evidence>
<accession>A0A0W0WGK9</accession>
<evidence type="ECO:0000256" key="1">
    <source>
        <dbReference type="SAM" id="MobiDB-lite"/>
    </source>
</evidence>
<dbReference type="Proteomes" id="UP000054908">
    <property type="component" value="Unassembled WGS sequence"/>
</dbReference>
<dbReference type="EMBL" id="LNYL01000005">
    <property type="protein sequence ID" value="KTD31492.1"/>
    <property type="molecule type" value="Genomic_DNA"/>
</dbReference>
<organism evidence="2 3">
    <name type="scientific">Legionella maceachernii</name>
    <dbReference type="NCBI Taxonomy" id="466"/>
    <lineage>
        <taxon>Bacteria</taxon>
        <taxon>Pseudomonadati</taxon>
        <taxon>Pseudomonadota</taxon>
        <taxon>Gammaproteobacteria</taxon>
        <taxon>Legionellales</taxon>
        <taxon>Legionellaceae</taxon>
        <taxon>Legionella</taxon>
    </lineage>
</organism>
<dbReference type="RefSeq" id="WP_058451072.1">
    <property type="nucleotide sequence ID" value="NZ_CAAAIB010000003.1"/>
</dbReference>
<protein>
    <submittedName>
        <fullName evidence="2">Uncharacterized protein</fullName>
    </submittedName>
</protein>
<keyword evidence="3" id="KW-1185">Reference proteome</keyword>
<gene>
    <name evidence="2" type="ORF">Lmac_0240</name>
</gene>
<comment type="caution">
    <text evidence="2">The sequence shown here is derived from an EMBL/GenBank/DDBJ whole genome shotgun (WGS) entry which is preliminary data.</text>
</comment>
<proteinExistence type="predicted"/>